<comment type="similarity">
    <text evidence="2">Belongs to the MoaD family.</text>
</comment>
<keyword evidence="1" id="KW-0547">Nucleotide-binding</keyword>
<evidence type="ECO:0000256" key="1">
    <source>
        <dbReference type="ARBA" id="ARBA00022741"/>
    </source>
</evidence>
<sequence length="85" mass="9046">MSESAGTITVLFFAAAKDAVGTQSVQIEIPHGTSVGEFRHILSEKWSQLKTLPRLLIAIDESYASDKTIIPLNSTVACFPPVSGG</sequence>
<evidence type="ECO:0000313" key="4">
    <source>
        <dbReference type="EMBL" id="QDT64584.1"/>
    </source>
</evidence>
<dbReference type="GO" id="GO:0006777">
    <property type="term" value="P:Mo-molybdopterin cofactor biosynthetic process"/>
    <property type="evidence" value="ECO:0007669"/>
    <property type="project" value="InterPro"/>
</dbReference>
<name>A0A517T886_9PLAN</name>
<dbReference type="InterPro" id="IPR012675">
    <property type="entry name" value="Beta-grasp_dom_sf"/>
</dbReference>
<reference evidence="4 5" key="1">
    <citation type="submission" date="2019-02" db="EMBL/GenBank/DDBJ databases">
        <title>Deep-cultivation of Planctomycetes and their phenomic and genomic characterization uncovers novel biology.</title>
        <authorList>
            <person name="Wiegand S."/>
            <person name="Jogler M."/>
            <person name="Boedeker C."/>
            <person name="Pinto D."/>
            <person name="Vollmers J."/>
            <person name="Rivas-Marin E."/>
            <person name="Kohn T."/>
            <person name="Peeters S.H."/>
            <person name="Heuer A."/>
            <person name="Rast P."/>
            <person name="Oberbeckmann S."/>
            <person name="Bunk B."/>
            <person name="Jeske O."/>
            <person name="Meyerdierks A."/>
            <person name="Storesund J.E."/>
            <person name="Kallscheuer N."/>
            <person name="Luecker S."/>
            <person name="Lage O.M."/>
            <person name="Pohl T."/>
            <person name="Merkel B.J."/>
            <person name="Hornburger P."/>
            <person name="Mueller R.-W."/>
            <person name="Bruemmer F."/>
            <person name="Labrenz M."/>
            <person name="Spormann A.M."/>
            <person name="Op den Camp H."/>
            <person name="Overmann J."/>
            <person name="Amann R."/>
            <person name="Jetten M.S.M."/>
            <person name="Mascher T."/>
            <person name="Medema M.H."/>
            <person name="Devos D.P."/>
            <person name="Kaster A.-K."/>
            <person name="Ovreas L."/>
            <person name="Rohde M."/>
            <person name="Galperin M.Y."/>
            <person name="Jogler C."/>
        </authorList>
    </citation>
    <scope>NUCLEOTIDE SEQUENCE [LARGE SCALE GENOMIC DNA]</scope>
    <source>
        <strain evidence="4 5">V22</strain>
    </source>
</reference>
<proteinExistence type="inferred from homology"/>
<dbReference type="InterPro" id="IPR044672">
    <property type="entry name" value="MOCS2A"/>
</dbReference>
<dbReference type="InterPro" id="IPR003749">
    <property type="entry name" value="ThiS/MoaD-like"/>
</dbReference>
<dbReference type="PANTHER" id="PTHR33359:SF1">
    <property type="entry name" value="MOLYBDOPTERIN SYNTHASE SULFUR CARRIER SUBUNIT"/>
    <property type="match status" value="1"/>
</dbReference>
<dbReference type="RefSeq" id="WP_145261870.1">
    <property type="nucleotide sequence ID" value="NZ_CP036316.1"/>
</dbReference>
<accession>A0A517T886</accession>
<dbReference type="GO" id="GO:1990133">
    <property type="term" value="C:molybdopterin adenylyltransferase complex"/>
    <property type="evidence" value="ECO:0007669"/>
    <property type="project" value="TreeGrafter"/>
</dbReference>
<dbReference type="Gene3D" id="3.10.20.30">
    <property type="match status" value="1"/>
</dbReference>
<dbReference type="SUPFAM" id="SSF54285">
    <property type="entry name" value="MoaD/ThiS"/>
    <property type="match status" value="1"/>
</dbReference>
<dbReference type="EMBL" id="CP036316">
    <property type="protein sequence ID" value="QDT64584.1"/>
    <property type="molecule type" value="Genomic_DNA"/>
</dbReference>
<dbReference type="AlphaFoldDB" id="A0A517T886"/>
<dbReference type="KEGG" id="chya:V22_18190"/>
<dbReference type="UniPathway" id="UPA00344"/>
<organism evidence="4 5">
    <name type="scientific">Calycomorphotria hydatis</name>
    <dbReference type="NCBI Taxonomy" id="2528027"/>
    <lineage>
        <taxon>Bacteria</taxon>
        <taxon>Pseudomonadati</taxon>
        <taxon>Planctomycetota</taxon>
        <taxon>Planctomycetia</taxon>
        <taxon>Planctomycetales</taxon>
        <taxon>Planctomycetaceae</taxon>
        <taxon>Calycomorphotria</taxon>
    </lineage>
</organism>
<evidence type="ECO:0000313" key="5">
    <source>
        <dbReference type="Proteomes" id="UP000319976"/>
    </source>
</evidence>
<dbReference type="GO" id="GO:0000166">
    <property type="term" value="F:nucleotide binding"/>
    <property type="evidence" value="ECO:0007669"/>
    <property type="project" value="UniProtKB-KW"/>
</dbReference>
<dbReference type="PANTHER" id="PTHR33359">
    <property type="entry name" value="MOLYBDOPTERIN SYNTHASE SULFUR CARRIER SUBUNIT"/>
    <property type="match status" value="1"/>
</dbReference>
<evidence type="ECO:0000256" key="2">
    <source>
        <dbReference type="ARBA" id="ARBA00024200"/>
    </source>
</evidence>
<keyword evidence="5" id="KW-1185">Reference proteome</keyword>
<dbReference type="CDD" id="cd00754">
    <property type="entry name" value="Ubl_MoaD"/>
    <property type="match status" value="1"/>
</dbReference>
<gene>
    <name evidence="4" type="primary">moaD</name>
    <name evidence="4" type="ORF">V22_18190</name>
</gene>
<evidence type="ECO:0000256" key="3">
    <source>
        <dbReference type="ARBA" id="ARBA00024247"/>
    </source>
</evidence>
<dbReference type="OrthoDB" id="7066694at2"/>
<protein>
    <recommendedName>
        <fullName evidence="3">Molybdopterin synthase sulfur carrier subunit</fullName>
    </recommendedName>
</protein>
<dbReference type="Proteomes" id="UP000319976">
    <property type="component" value="Chromosome"/>
</dbReference>
<dbReference type="Pfam" id="PF02597">
    <property type="entry name" value="ThiS"/>
    <property type="match status" value="1"/>
</dbReference>
<dbReference type="InterPro" id="IPR016155">
    <property type="entry name" value="Mopterin_synth/thiamin_S_b"/>
</dbReference>